<feature type="compositionally biased region" description="Polar residues" evidence="1">
    <location>
        <begin position="45"/>
        <end position="78"/>
    </location>
</feature>
<organism evidence="3 4">
    <name type="scientific">Vreelandella nanhaiensis</name>
    <dbReference type="NCBI Taxonomy" id="1258546"/>
    <lineage>
        <taxon>Bacteria</taxon>
        <taxon>Pseudomonadati</taxon>
        <taxon>Pseudomonadota</taxon>
        <taxon>Gammaproteobacteria</taxon>
        <taxon>Oceanospirillales</taxon>
        <taxon>Halomonadaceae</taxon>
        <taxon>Vreelandella</taxon>
    </lineage>
</organism>
<feature type="region of interest" description="Disordered" evidence="1">
    <location>
        <begin position="31"/>
        <end position="129"/>
    </location>
</feature>
<evidence type="ECO:0000256" key="1">
    <source>
        <dbReference type="SAM" id="MobiDB-lite"/>
    </source>
</evidence>
<feature type="signal peptide" evidence="2">
    <location>
        <begin position="1"/>
        <end position="30"/>
    </location>
</feature>
<dbReference type="EMBL" id="RZHF01000005">
    <property type="protein sequence ID" value="RUR33699.1"/>
    <property type="molecule type" value="Genomic_DNA"/>
</dbReference>
<keyword evidence="2" id="KW-0732">Signal</keyword>
<protein>
    <recommendedName>
        <fullName evidence="5">Secreted protein</fullName>
    </recommendedName>
</protein>
<accession>A0A3S0XZ17</accession>
<gene>
    <name evidence="3" type="ORF">ELY38_04550</name>
</gene>
<evidence type="ECO:0008006" key="5">
    <source>
        <dbReference type="Google" id="ProtNLM"/>
    </source>
</evidence>
<dbReference type="RefSeq" id="WP_127060314.1">
    <property type="nucleotide sequence ID" value="NZ_RZHF01000005.1"/>
</dbReference>
<evidence type="ECO:0000256" key="2">
    <source>
        <dbReference type="SAM" id="SignalP"/>
    </source>
</evidence>
<name>A0A3S0XZ17_9GAMM</name>
<dbReference type="AlphaFoldDB" id="A0A3S0XZ17"/>
<feature type="compositionally biased region" description="Acidic residues" evidence="1">
    <location>
        <begin position="119"/>
        <end position="129"/>
    </location>
</feature>
<dbReference type="OrthoDB" id="6174215at2"/>
<dbReference type="Proteomes" id="UP000287023">
    <property type="component" value="Unassembled WGS sequence"/>
</dbReference>
<evidence type="ECO:0000313" key="3">
    <source>
        <dbReference type="EMBL" id="RUR33699.1"/>
    </source>
</evidence>
<proteinExistence type="predicted"/>
<dbReference type="PROSITE" id="PS51257">
    <property type="entry name" value="PROKAR_LIPOPROTEIN"/>
    <property type="match status" value="1"/>
</dbReference>
<keyword evidence="4" id="KW-1185">Reference proteome</keyword>
<comment type="caution">
    <text evidence="3">The sequence shown here is derived from an EMBL/GenBank/DDBJ whole genome shotgun (WGS) entry which is preliminary data.</text>
</comment>
<evidence type="ECO:0000313" key="4">
    <source>
        <dbReference type="Proteomes" id="UP000287023"/>
    </source>
</evidence>
<feature type="chain" id="PRO_5018772670" description="Secreted protein" evidence="2">
    <location>
        <begin position="31"/>
        <end position="129"/>
    </location>
</feature>
<sequence>MDKHVNVKMKRPRILSLCMAATAASVLLLAGCGDNGDEEMPPAQQPESMEQGANTSPEADGTVTQEPAGTSSTGQAGSTADDAPVPQESIQPSDEARTNPVNEEPGFGEGTDPMPGANEENDDELTSGQ</sequence>
<reference evidence="3 4" key="1">
    <citation type="submission" date="2018-12" db="EMBL/GenBank/DDBJ databases">
        <title>three novel Halomonas strain isolated from plants.</title>
        <authorList>
            <person name="Sun C."/>
        </authorList>
    </citation>
    <scope>NUCLEOTIDE SEQUENCE [LARGE SCALE GENOMIC DNA]</scope>
    <source>
        <strain evidence="3 4">JCM 18142</strain>
    </source>
</reference>